<dbReference type="OrthoDB" id="3431588at2"/>
<feature type="domain" description="DUF397" evidence="1">
    <location>
        <begin position="18"/>
        <end position="67"/>
    </location>
</feature>
<keyword evidence="3" id="KW-1185">Reference proteome</keyword>
<accession>A0A1C6TW62</accession>
<evidence type="ECO:0000259" key="1">
    <source>
        <dbReference type="Pfam" id="PF04149"/>
    </source>
</evidence>
<dbReference type="RefSeq" id="WP_091432431.1">
    <property type="nucleotide sequence ID" value="NZ_BMMJ01000003.1"/>
</dbReference>
<protein>
    <recommendedName>
        <fullName evidence="1">DUF397 domain-containing protein</fullName>
    </recommendedName>
</protein>
<gene>
    <name evidence="2" type="ORF">GA0070617_0112</name>
</gene>
<dbReference type="Proteomes" id="UP000198937">
    <property type="component" value="Unassembled WGS sequence"/>
</dbReference>
<evidence type="ECO:0000313" key="2">
    <source>
        <dbReference type="EMBL" id="SCL45997.1"/>
    </source>
</evidence>
<evidence type="ECO:0000313" key="3">
    <source>
        <dbReference type="Proteomes" id="UP000198937"/>
    </source>
</evidence>
<reference evidence="2 3" key="1">
    <citation type="submission" date="2016-06" db="EMBL/GenBank/DDBJ databases">
        <authorList>
            <person name="Kjaerup R.B."/>
            <person name="Dalgaard T.S."/>
            <person name="Juul-Madsen H.R."/>
        </authorList>
    </citation>
    <scope>NUCLEOTIDE SEQUENCE [LARGE SCALE GENOMIC DNA]</scope>
    <source>
        <strain evidence="2 3">DSM 45577</strain>
    </source>
</reference>
<organism evidence="2 3">
    <name type="scientific">Micromonospora yangpuensis</name>
    <dbReference type="NCBI Taxonomy" id="683228"/>
    <lineage>
        <taxon>Bacteria</taxon>
        <taxon>Bacillati</taxon>
        <taxon>Actinomycetota</taxon>
        <taxon>Actinomycetes</taxon>
        <taxon>Micromonosporales</taxon>
        <taxon>Micromonosporaceae</taxon>
        <taxon>Micromonospora</taxon>
    </lineage>
</organism>
<dbReference type="InterPro" id="IPR007278">
    <property type="entry name" value="DUF397"/>
</dbReference>
<sequence>MVPNEHTFTLRAQWLGVSTRSGNGSANCVEAGPVLDGSGRFAVRDSKDRTGPTLLFPAADWTTFLSSLPSPPA</sequence>
<dbReference type="EMBL" id="FMIA01000002">
    <property type="protein sequence ID" value="SCL45997.1"/>
    <property type="molecule type" value="Genomic_DNA"/>
</dbReference>
<dbReference type="AlphaFoldDB" id="A0A1C6TW62"/>
<dbReference type="Pfam" id="PF04149">
    <property type="entry name" value="DUF397"/>
    <property type="match status" value="1"/>
</dbReference>
<name>A0A1C6TW62_9ACTN</name>
<proteinExistence type="predicted"/>